<dbReference type="OrthoDB" id="2290255at2759"/>
<dbReference type="InterPro" id="IPR056138">
    <property type="entry name" value="DUF7721"/>
</dbReference>
<feature type="compositionally biased region" description="Low complexity" evidence="1">
    <location>
        <begin position="17"/>
        <end position="89"/>
    </location>
</feature>
<feature type="compositionally biased region" description="Polar residues" evidence="1">
    <location>
        <begin position="97"/>
        <end position="108"/>
    </location>
</feature>
<dbReference type="Proteomes" id="UP000094819">
    <property type="component" value="Unassembled WGS sequence"/>
</dbReference>
<dbReference type="EMBL" id="AWGH01000037">
    <property type="protein sequence ID" value="ODN85276.1"/>
    <property type="molecule type" value="Genomic_DNA"/>
</dbReference>
<dbReference type="RefSeq" id="XP_019028448.1">
    <property type="nucleotide sequence ID" value="XM_019179591.1"/>
</dbReference>
<evidence type="ECO:0000259" key="2">
    <source>
        <dbReference type="Pfam" id="PF24845"/>
    </source>
</evidence>
<proteinExistence type="predicted"/>
<accession>A0A1E3IBI9</accession>
<dbReference type="PANTHER" id="PTHR39477:SF1">
    <property type="entry name" value="BETA-FLANKING PROTEIN"/>
    <property type="match status" value="1"/>
</dbReference>
<dbReference type="GeneID" id="30196811"/>
<keyword evidence="4" id="KW-1185">Reference proteome</keyword>
<feature type="region of interest" description="Disordered" evidence="1">
    <location>
        <begin position="15"/>
        <end position="108"/>
    </location>
</feature>
<feature type="region of interest" description="Disordered" evidence="1">
    <location>
        <begin position="166"/>
        <end position="185"/>
    </location>
</feature>
<evidence type="ECO:0000313" key="3">
    <source>
        <dbReference type="EMBL" id="ODN85276.1"/>
    </source>
</evidence>
<evidence type="ECO:0000256" key="1">
    <source>
        <dbReference type="SAM" id="MobiDB-lite"/>
    </source>
</evidence>
<dbReference type="PANTHER" id="PTHR39477">
    <property type="entry name" value="CHROMOSOME 8, WHOLE GENOME SHOTGUN SEQUENCE"/>
    <property type="match status" value="1"/>
</dbReference>
<feature type="domain" description="DUF7721" evidence="2">
    <location>
        <begin position="90"/>
        <end position="168"/>
    </location>
</feature>
<name>A0A1E3IBI9_9TREE</name>
<reference evidence="3 4" key="1">
    <citation type="submission" date="2016-06" db="EMBL/GenBank/DDBJ databases">
        <title>Evolution of pathogenesis and genome organization in the Tremellales.</title>
        <authorList>
            <person name="Cuomo C."/>
            <person name="Litvintseva A."/>
            <person name="Heitman J."/>
            <person name="Chen Y."/>
            <person name="Sun S."/>
            <person name="Springer D."/>
            <person name="Dromer F."/>
            <person name="Young S."/>
            <person name="Zeng Q."/>
            <person name="Chapman S."/>
            <person name="Gujja S."/>
            <person name="Saif S."/>
            <person name="Birren B."/>
        </authorList>
    </citation>
    <scope>NUCLEOTIDE SEQUENCE [LARGE SCALE GENOMIC DNA]</scope>
    <source>
        <strain evidence="3 4">CBS 7118</strain>
    </source>
</reference>
<evidence type="ECO:0000313" key="4">
    <source>
        <dbReference type="Proteomes" id="UP000094819"/>
    </source>
</evidence>
<protein>
    <recommendedName>
        <fullName evidence="2">DUF7721 domain-containing protein</fullName>
    </recommendedName>
</protein>
<comment type="caution">
    <text evidence="3">The sequence shown here is derived from an EMBL/GenBank/DDBJ whole genome shotgun (WGS) entry which is preliminary data.</text>
</comment>
<feature type="compositionally biased region" description="Low complexity" evidence="1">
    <location>
        <begin position="168"/>
        <end position="180"/>
    </location>
</feature>
<dbReference type="AlphaFoldDB" id="A0A1E3IBI9"/>
<gene>
    <name evidence="3" type="ORF">L198_07600</name>
</gene>
<dbReference type="Pfam" id="PF24845">
    <property type="entry name" value="DUF7721"/>
    <property type="match status" value="1"/>
</dbReference>
<sequence>MDFIKKMATEQFENAMNGDKNNSNQNQNQNQGNNQNQGYNQGQNQNQGNNQNQGYNQDQNQNQSYGQTGGSQYNSNNNGNSGNGPNISNDDAVHAANQHNSNGSENSSLFSTALGYLNNMNQDDNDVDEDKVQQDHQQAYNGNTSGMTSSSLGAAAALQAIKSFTSGNSDAASGSKDNSSSGGGIQTKIIGMAMSEAAKLFDQSGGNVSGDKQDAVTSASQVIMKLMLKNQVSGMMGGSSSGGLGQLAGLASKFM</sequence>
<organism evidence="3 4">
    <name type="scientific">Cryptococcus wingfieldii CBS 7118</name>
    <dbReference type="NCBI Taxonomy" id="1295528"/>
    <lineage>
        <taxon>Eukaryota</taxon>
        <taxon>Fungi</taxon>
        <taxon>Dikarya</taxon>
        <taxon>Basidiomycota</taxon>
        <taxon>Agaricomycotina</taxon>
        <taxon>Tremellomycetes</taxon>
        <taxon>Tremellales</taxon>
        <taxon>Cryptococcaceae</taxon>
        <taxon>Cryptococcus</taxon>
    </lineage>
</organism>